<dbReference type="Proteomes" id="UP001407405">
    <property type="component" value="Unassembled WGS sequence"/>
</dbReference>
<dbReference type="EMBL" id="JBCITM010000018">
    <property type="protein sequence ID" value="MEN1761577.1"/>
    <property type="molecule type" value="Genomic_DNA"/>
</dbReference>
<evidence type="ECO:0000313" key="2">
    <source>
        <dbReference type="EMBL" id="MEN1761577.1"/>
    </source>
</evidence>
<gene>
    <name evidence="2" type="ORF">AAIG11_13900</name>
</gene>
<evidence type="ECO:0000313" key="3">
    <source>
        <dbReference type="Proteomes" id="UP001407405"/>
    </source>
</evidence>
<keyword evidence="3" id="KW-1185">Reference proteome</keyword>
<sequence length="269" mass="32056">MKIYERDYTILTDEELDEWERIKEKESITKDGKKLLFRKNLFREYPKAARHYISLFPNNYLDINELEESEKLIPFLDLFLELLDGAQTDERAILNFIKEKKAYFLVGAILRGYFNFGHHDAYIIPEFMLGVSYKVDYLLIGKNSGGYEFVFVEFEKPRGRITNGDGELGEVFRKGLNQVQDWDTWLDSNYSSLYEVFSKYKHPEIQRDGEFLKYDKTRIHFVVVAGRRDDFTEKTYRIKRSKFDREKISVLHYDNLFDVAKELIGKSTY</sequence>
<reference evidence="2 3" key="1">
    <citation type="submission" date="2024-04" db="EMBL/GenBank/DDBJ databases">
        <title>Genome sequencing and metabolic network reconstruction of aminoacids and betaine degradation by Anoxynatronum sibiricum.</title>
        <authorList>
            <person name="Detkova E.N."/>
            <person name="Boltjanskaja Y.V."/>
            <person name="Mardanov A.V."/>
            <person name="Kevbrin V."/>
        </authorList>
    </citation>
    <scope>NUCLEOTIDE SEQUENCE [LARGE SCALE GENOMIC DNA]</scope>
    <source>
        <strain evidence="2 3">Z-7981</strain>
    </source>
</reference>
<name>A0ABU9VWP0_9CLOT</name>
<organism evidence="2 3">
    <name type="scientific">Anoxynatronum sibiricum</name>
    <dbReference type="NCBI Taxonomy" id="210623"/>
    <lineage>
        <taxon>Bacteria</taxon>
        <taxon>Bacillati</taxon>
        <taxon>Bacillota</taxon>
        <taxon>Clostridia</taxon>
        <taxon>Eubacteriales</taxon>
        <taxon>Clostridiaceae</taxon>
        <taxon>Anoxynatronum</taxon>
    </lineage>
</organism>
<protein>
    <submittedName>
        <fullName evidence="2">Shedu anti-phage system protein SduA domain-containing protein</fullName>
    </submittedName>
</protein>
<dbReference type="InterPro" id="IPR025359">
    <property type="entry name" value="SduA_C"/>
</dbReference>
<dbReference type="RefSeq" id="WP_343186864.1">
    <property type="nucleotide sequence ID" value="NZ_JBCITM010000018.1"/>
</dbReference>
<feature type="domain" description="Shedu protein SduA C-terminal" evidence="1">
    <location>
        <begin position="88"/>
        <end position="256"/>
    </location>
</feature>
<dbReference type="Pfam" id="PF14082">
    <property type="entry name" value="SduA_C"/>
    <property type="match status" value="1"/>
</dbReference>
<evidence type="ECO:0000259" key="1">
    <source>
        <dbReference type="Pfam" id="PF14082"/>
    </source>
</evidence>
<proteinExistence type="predicted"/>
<accession>A0ABU9VWP0</accession>
<comment type="caution">
    <text evidence="2">The sequence shown here is derived from an EMBL/GenBank/DDBJ whole genome shotgun (WGS) entry which is preliminary data.</text>
</comment>